<evidence type="ECO:0000313" key="2">
    <source>
        <dbReference type="EMBL" id="EJK60852.1"/>
    </source>
</evidence>
<proteinExistence type="predicted"/>
<evidence type="ECO:0000313" key="3">
    <source>
        <dbReference type="Proteomes" id="UP000266841"/>
    </source>
</evidence>
<feature type="region of interest" description="Disordered" evidence="1">
    <location>
        <begin position="1"/>
        <end position="30"/>
    </location>
</feature>
<dbReference type="Proteomes" id="UP000266841">
    <property type="component" value="Unassembled WGS sequence"/>
</dbReference>
<dbReference type="EMBL" id="AGNL01020639">
    <property type="protein sequence ID" value="EJK60852.1"/>
    <property type="molecule type" value="Genomic_DNA"/>
</dbReference>
<protein>
    <submittedName>
        <fullName evidence="2">Uncharacterized protein</fullName>
    </submittedName>
</protein>
<feature type="compositionally biased region" description="Basic and acidic residues" evidence="1">
    <location>
        <begin position="115"/>
        <end position="130"/>
    </location>
</feature>
<sequence>MFSFISKTSREEAATPTPSEMNIESVSFDEEDNKSVRLGYHYKGTEEQIEEEKRKNALYEREADRPYQQARHRSDHWAHMLRHRDDTRILIRLRLTPFILRPLRLHRTPNSTFHGGREGNDENASHKDNKSVASATSNASKKSARSNKSPAPAVAAEPTLEAVHEDGTAISLEEVDDIPLDETVDTYTQKYDDVATGRSKKKRGVRGVLLGLTLVVGLAVGWYYDEECVHPDRRALKIEGDDEKKVPSVDMKRADDAVEASLEGASGVERRAAITIGHDRMVRYLESREL</sequence>
<gene>
    <name evidence="2" type="ORF">THAOC_18736</name>
</gene>
<dbReference type="AlphaFoldDB" id="K0SR97"/>
<feature type="compositionally biased region" description="Low complexity" evidence="1">
    <location>
        <begin position="131"/>
        <end position="153"/>
    </location>
</feature>
<reference evidence="2 3" key="1">
    <citation type="journal article" date="2012" name="Genome Biol.">
        <title>Genome and low-iron response of an oceanic diatom adapted to chronic iron limitation.</title>
        <authorList>
            <person name="Lommer M."/>
            <person name="Specht M."/>
            <person name="Roy A.S."/>
            <person name="Kraemer L."/>
            <person name="Andreson R."/>
            <person name="Gutowska M.A."/>
            <person name="Wolf J."/>
            <person name="Bergner S.V."/>
            <person name="Schilhabel M.B."/>
            <person name="Klostermeier U.C."/>
            <person name="Beiko R.G."/>
            <person name="Rosenstiel P."/>
            <person name="Hippler M."/>
            <person name="Laroche J."/>
        </authorList>
    </citation>
    <scope>NUCLEOTIDE SEQUENCE [LARGE SCALE GENOMIC DNA]</scope>
    <source>
        <strain evidence="2 3">CCMP1005</strain>
    </source>
</reference>
<name>K0SR97_THAOC</name>
<comment type="caution">
    <text evidence="2">The sequence shown here is derived from an EMBL/GenBank/DDBJ whole genome shotgun (WGS) entry which is preliminary data.</text>
</comment>
<feature type="region of interest" description="Disordered" evidence="1">
    <location>
        <begin position="107"/>
        <end position="161"/>
    </location>
</feature>
<evidence type="ECO:0000256" key="1">
    <source>
        <dbReference type="SAM" id="MobiDB-lite"/>
    </source>
</evidence>
<organism evidence="2 3">
    <name type="scientific">Thalassiosira oceanica</name>
    <name type="common">Marine diatom</name>
    <dbReference type="NCBI Taxonomy" id="159749"/>
    <lineage>
        <taxon>Eukaryota</taxon>
        <taxon>Sar</taxon>
        <taxon>Stramenopiles</taxon>
        <taxon>Ochrophyta</taxon>
        <taxon>Bacillariophyta</taxon>
        <taxon>Coscinodiscophyceae</taxon>
        <taxon>Thalassiosirophycidae</taxon>
        <taxon>Thalassiosirales</taxon>
        <taxon>Thalassiosiraceae</taxon>
        <taxon>Thalassiosira</taxon>
    </lineage>
</organism>
<keyword evidence="3" id="KW-1185">Reference proteome</keyword>
<feature type="compositionally biased region" description="Polar residues" evidence="1">
    <location>
        <begin position="16"/>
        <end position="25"/>
    </location>
</feature>
<accession>K0SR97</accession>